<dbReference type="PANTHER" id="PTHR37023">
    <property type="entry name" value="TRANSPOSASE"/>
    <property type="match status" value="1"/>
</dbReference>
<name>A0A8J7WI74_9RHOB</name>
<gene>
    <name evidence="4" type="ORF">KB874_22780</name>
</gene>
<proteinExistence type="predicted"/>
<feature type="domain" description="Transposase IS801/IS1294" evidence="2">
    <location>
        <begin position="144"/>
        <end position="332"/>
    </location>
</feature>
<dbReference type="GO" id="GO:0006313">
    <property type="term" value="P:DNA transposition"/>
    <property type="evidence" value="ECO:0007669"/>
    <property type="project" value="InterPro"/>
</dbReference>
<dbReference type="RefSeq" id="WP_212538857.1">
    <property type="nucleotide sequence ID" value="NZ_JAGTUU010000020.1"/>
</dbReference>
<evidence type="ECO:0000313" key="5">
    <source>
        <dbReference type="Proteomes" id="UP000681356"/>
    </source>
</evidence>
<keyword evidence="5" id="KW-1185">Reference proteome</keyword>
<dbReference type="Pfam" id="PF14319">
    <property type="entry name" value="Zn_Tnp_IS91"/>
    <property type="match status" value="1"/>
</dbReference>
<reference evidence="4" key="1">
    <citation type="submission" date="2021-04" db="EMBL/GenBank/DDBJ databases">
        <authorList>
            <person name="Yoon J."/>
        </authorList>
    </citation>
    <scope>NUCLEOTIDE SEQUENCE</scope>
    <source>
        <strain evidence="4">KMU-90</strain>
    </source>
</reference>
<dbReference type="EMBL" id="JAGTUU010000020">
    <property type="protein sequence ID" value="MBS0126899.1"/>
    <property type="molecule type" value="Genomic_DNA"/>
</dbReference>
<dbReference type="InterPro" id="IPR054832">
    <property type="entry name" value="transpos_IS91"/>
</dbReference>
<accession>A0A8J7WI74</accession>
<sequence length="400" mass="45104">MSRPKLEVADIFRTHGDTYRRDHAGHLNLPQLKVMSSIESCRTAALGGHVAACTKCDHQHIAYNSCRNRHCPKCQRAAARDWMLARMEDLLPVAYFHVVFTLPAQVAEIAYQNKAAVYGLLFKASAQTLLTIAADPKHLGARIGMTSVLHTWGSAMTHHPHVHVIVPGGGLSADGTRWVACRPGFFLPVKVLSRLFRRLFLEGLARLHTTGKLKFFSNLSGLADPDTFATHLAPLRRTEWVVYVKPPFGGPEAVLAYLSRYTHRVAISNHRLISTDGDTVSFRWKDYRIKRGDRMKTMRLPTDEFIRRFLIHVLPIGFHRIRHAGFLANGIRRERIAMVRRLLGTESEPDQINEENPLSRADEADQLPPCPKCGGPMRIIETFLRGQLPRSRAPPWEEAA</sequence>
<organism evidence="4 5">
    <name type="scientific">Thetidibacter halocola</name>
    <dbReference type="NCBI Taxonomy" id="2827239"/>
    <lineage>
        <taxon>Bacteria</taxon>
        <taxon>Pseudomonadati</taxon>
        <taxon>Pseudomonadota</taxon>
        <taxon>Alphaproteobacteria</taxon>
        <taxon>Rhodobacterales</taxon>
        <taxon>Roseobacteraceae</taxon>
        <taxon>Thetidibacter</taxon>
    </lineage>
</organism>
<dbReference type="GO" id="GO:0004803">
    <property type="term" value="F:transposase activity"/>
    <property type="evidence" value="ECO:0007669"/>
    <property type="project" value="InterPro"/>
</dbReference>
<dbReference type="Pfam" id="PF04986">
    <property type="entry name" value="Y2_Tnp"/>
    <property type="match status" value="1"/>
</dbReference>
<comment type="caution">
    <text evidence="4">The sequence shown here is derived from an EMBL/GenBank/DDBJ whole genome shotgun (WGS) entry which is preliminary data.</text>
</comment>
<evidence type="ECO:0000313" key="4">
    <source>
        <dbReference type="EMBL" id="MBS0126899.1"/>
    </source>
</evidence>
<dbReference type="InterPro" id="IPR007069">
    <property type="entry name" value="Transposase_32"/>
</dbReference>
<dbReference type="InterPro" id="IPR026889">
    <property type="entry name" value="Zn_Tnp"/>
</dbReference>
<feature type="domain" description="Transposase zinc-binding" evidence="3">
    <location>
        <begin position="11"/>
        <end position="102"/>
    </location>
</feature>
<dbReference type="GO" id="GO:0003677">
    <property type="term" value="F:DNA binding"/>
    <property type="evidence" value="ECO:0007669"/>
    <property type="project" value="InterPro"/>
</dbReference>
<feature type="region of interest" description="Disordered" evidence="1">
    <location>
        <begin position="347"/>
        <end position="374"/>
    </location>
</feature>
<evidence type="ECO:0000259" key="2">
    <source>
        <dbReference type="Pfam" id="PF04986"/>
    </source>
</evidence>
<dbReference type="AlphaFoldDB" id="A0A8J7WI74"/>
<evidence type="ECO:0000256" key="1">
    <source>
        <dbReference type="SAM" id="MobiDB-lite"/>
    </source>
</evidence>
<evidence type="ECO:0000259" key="3">
    <source>
        <dbReference type="Pfam" id="PF14319"/>
    </source>
</evidence>
<protein>
    <submittedName>
        <fullName evidence="4">IS91 family transposase</fullName>
    </submittedName>
</protein>
<dbReference type="NCBIfam" id="NF033538">
    <property type="entry name" value="transpos_IS91"/>
    <property type="match status" value="1"/>
</dbReference>
<dbReference type="PANTHER" id="PTHR37023:SF1">
    <property type="entry name" value="ISSOD25 TRANSPOSASE TNPA_ISSOD25"/>
    <property type="match status" value="1"/>
</dbReference>
<dbReference type="Proteomes" id="UP000681356">
    <property type="component" value="Unassembled WGS sequence"/>
</dbReference>